<dbReference type="GeneID" id="84816224"/>
<dbReference type="InterPro" id="IPR013830">
    <property type="entry name" value="SGNH_hydro"/>
</dbReference>
<dbReference type="Proteomes" id="UP000019050">
    <property type="component" value="Unassembled WGS sequence"/>
</dbReference>
<dbReference type="AlphaFoldDB" id="W1Q580"/>
<proteinExistence type="predicted"/>
<dbReference type="CDD" id="cd01839">
    <property type="entry name" value="SGNH_arylesterase_like"/>
    <property type="match status" value="1"/>
</dbReference>
<evidence type="ECO:0000259" key="1">
    <source>
        <dbReference type="Pfam" id="PF13472"/>
    </source>
</evidence>
<dbReference type="OrthoDB" id="388542at2"/>
<accession>W1Q580</accession>
<protein>
    <submittedName>
        <fullName evidence="2">GDSL-like protein</fullName>
    </submittedName>
</protein>
<dbReference type="EMBL" id="ACIN03000001">
    <property type="protein sequence ID" value="ESK66367.1"/>
    <property type="molecule type" value="Genomic_DNA"/>
</dbReference>
<reference evidence="2" key="1">
    <citation type="submission" date="2013-06" db="EMBL/GenBank/DDBJ databases">
        <authorList>
            <person name="Weinstock G."/>
            <person name="Sodergren E."/>
            <person name="Clifton S."/>
            <person name="Fulton L."/>
            <person name="Fulton B."/>
            <person name="Courtney L."/>
            <person name="Fronick C."/>
            <person name="Harrison M."/>
            <person name="Strong C."/>
            <person name="Farmer C."/>
            <person name="Delahaunty K."/>
            <person name="Markovic C."/>
            <person name="Hall O."/>
            <person name="Minx P."/>
            <person name="Tomlinson C."/>
            <person name="Mitreva M."/>
            <person name="Nelson J."/>
            <person name="Hou S."/>
            <person name="Wollam A."/>
            <person name="Pepin K.H."/>
            <person name="Johnson M."/>
            <person name="Bhonagiri V."/>
            <person name="Nash W.E."/>
            <person name="Warren W."/>
            <person name="Chinwalla A."/>
            <person name="Mardis E.R."/>
            <person name="Wilson R.K."/>
        </authorList>
    </citation>
    <scope>NUCLEOTIDE SEQUENCE [LARGE SCALE GENOMIC DNA]</scope>
    <source>
        <strain evidence="2">ATCC 49176</strain>
    </source>
</reference>
<sequence>MRILCFGDSNTWGLNPLNASRHPKRWTRVLAALRPEDEIIEEGLNGRTVNSPDHKNPERHGMTALPMVMQSHAPLDQVVIMLGTNEFKRHFGKCANQIALGIGEMIKYIQNPANWGHQAPPKILVVSPIVVGRGLMNHPEFLYQEIDEYGVMQSEYLANILERICDQYGVAFLDAKTVAQPSNIDFVHMDEENHQALGQAIAAKLATL</sequence>
<dbReference type="InterPro" id="IPR036514">
    <property type="entry name" value="SGNH_hydro_sf"/>
</dbReference>
<name>W1Q580_ABIDE</name>
<dbReference type="STRING" id="592010.GCWU000182_000054"/>
<dbReference type="eggNOG" id="COG2755">
    <property type="taxonomic scope" value="Bacteria"/>
</dbReference>
<dbReference type="RefSeq" id="WP_023390715.1">
    <property type="nucleotide sequence ID" value="NZ_KI535340.1"/>
</dbReference>
<feature type="domain" description="SGNH hydrolase-type esterase" evidence="1">
    <location>
        <begin position="5"/>
        <end position="191"/>
    </location>
</feature>
<dbReference type="Pfam" id="PF13472">
    <property type="entry name" value="Lipase_GDSL_2"/>
    <property type="match status" value="1"/>
</dbReference>
<evidence type="ECO:0000313" key="2">
    <source>
        <dbReference type="EMBL" id="ESK66367.1"/>
    </source>
</evidence>
<organism evidence="2 3">
    <name type="scientific">Abiotrophia defectiva ATCC 49176</name>
    <dbReference type="NCBI Taxonomy" id="592010"/>
    <lineage>
        <taxon>Bacteria</taxon>
        <taxon>Bacillati</taxon>
        <taxon>Bacillota</taxon>
        <taxon>Bacilli</taxon>
        <taxon>Lactobacillales</taxon>
        <taxon>Aerococcaceae</taxon>
        <taxon>Abiotrophia</taxon>
    </lineage>
</organism>
<evidence type="ECO:0000313" key="3">
    <source>
        <dbReference type="Proteomes" id="UP000019050"/>
    </source>
</evidence>
<dbReference type="SUPFAM" id="SSF52266">
    <property type="entry name" value="SGNH hydrolase"/>
    <property type="match status" value="1"/>
</dbReference>
<comment type="caution">
    <text evidence="2">The sequence shown here is derived from an EMBL/GenBank/DDBJ whole genome shotgun (WGS) entry which is preliminary data.</text>
</comment>
<keyword evidence="3" id="KW-1185">Reference proteome</keyword>
<dbReference type="Gene3D" id="3.40.50.1110">
    <property type="entry name" value="SGNH hydrolase"/>
    <property type="match status" value="1"/>
</dbReference>
<gene>
    <name evidence="2" type="ORF">GCWU000182_000054</name>
</gene>
<dbReference type="HOGENOM" id="CLU_088167_0_0_9"/>